<gene>
    <name evidence="2" type="ORF">CAUPRSCDRAFT_11721</name>
</gene>
<dbReference type="AlphaFoldDB" id="A0A4P9WTH3"/>
<sequence>MTRLAWALCHMWLLILAATVCIPSPTVLGKELYPRTHNKDRAEDTIRRWWNFNAFGTTHRYSWDDRHRVLNLPTGDLFECPWSDRLTKRVILNLIQNLYHPLFSDRLAARLLLNRYKLHRDNLKTLTALTVNNDDPRMQELHHYQAAVFLSQLPIPEWFRLPCKPSEPDPRLNWEKYPTKFTFLNDPQHPETVKIILKYLKVPGKNMGTYLSKGTRETPDEKESRAKAFENLFEVYRSLSFEPDNELLKQIHDQANMSAETPMPCW</sequence>
<reference evidence="3" key="1">
    <citation type="journal article" date="2018" name="Nat. Microbiol.">
        <title>Leveraging single-cell genomics to expand the fungal tree of life.</title>
        <authorList>
            <person name="Ahrendt S.R."/>
            <person name="Quandt C.A."/>
            <person name="Ciobanu D."/>
            <person name="Clum A."/>
            <person name="Salamov A."/>
            <person name="Andreopoulos B."/>
            <person name="Cheng J.F."/>
            <person name="Woyke T."/>
            <person name="Pelin A."/>
            <person name="Henrissat B."/>
            <person name="Reynolds N.K."/>
            <person name="Benny G.L."/>
            <person name="Smith M.E."/>
            <person name="James T.Y."/>
            <person name="Grigoriev I.V."/>
        </authorList>
    </citation>
    <scope>NUCLEOTIDE SEQUENCE [LARGE SCALE GENOMIC DNA]</scope>
    <source>
        <strain evidence="3">ATCC 52028</strain>
    </source>
</reference>
<evidence type="ECO:0000313" key="3">
    <source>
        <dbReference type="Proteomes" id="UP000268535"/>
    </source>
</evidence>
<dbReference type="Proteomes" id="UP000268535">
    <property type="component" value="Unassembled WGS sequence"/>
</dbReference>
<proteinExistence type="predicted"/>
<accession>A0A4P9WTH3</accession>
<organism evidence="2 3">
    <name type="scientific">Caulochytrium protostelioides</name>
    <dbReference type="NCBI Taxonomy" id="1555241"/>
    <lineage>
        <taxon>Eukaryota</taxon>
        <taxon>Fungi</taxon>
        <taxon>Fungi incertae sedis</taxon>
        <taxon>Chytridiomycota</taxon>
        <taxon>Chytridiomycota incertae sedis</taxon>
        <taxon>Chytridiomycetes</taxon>
        <taxon>Caulochytriales</taxon>
        <taxon>Caulochytriaceae</taxon>
        <taxon>Caulochytrium</taxon>
    </lineage>
</organism>
<evidence type="ECO:0000256" key="1">
    <source>
        <dbReference type="SAM" id="SignalP"/>
    </source>
</evidence>
<feature type="chain" id="PRO_5020185950" evidence="1">
    <location>
        <begin position="30"/>
        <end position="266"/>
    </location>
</feature>
<dbReference type="EMBL" id="ML009796">
    <property type="protein sequence ID" value="RKO96591.1"/>
    <property type="molecule type" value="Genomic_DNA"/>
</dbReference>
<name>A0A4P9WTH3_9FUNG</name>
<protein>
    <submittedName>
        <fullName evidence="2">Uncharacterized protein</fullName>
    </submittedName>
</protein>
<evidence type="ECO:0000313" key="2">
    <source>
        <dbReference type="EMBL" id="RKO96591.1"/>
    </source>
</evidence>
<feature type="signal peptide" evidence="1">
    <location>
        <begin position="1"/>
        <end position="29"/>
    </location>
</feature>
<keyword evidence="1" id="KW-0732">Signal</keyword>